<dbReference type="SUPFAM" id="SSF81321">
    <property type="entry name" value="Family A G protein-coupled receptor-like"/>
    <property type="match status" value="1"/>
</dbReference>
<dbReference type="GO" id="GO:0004888">
    <property type="term" value="F:transmembrane signaling receptor activity"/>
    <property type="evidence" value="ECO:0007669"/>
    <property type="project" value="InterPro"/>
</dbReference>
<comment type="caution">
    <text evidence="6">Lacks conserved residue(s) required for the propagation of feature annotation.</text>
</comment>
<comment type="subcellular location">
    <subcellularLocation>
        <location evidence="1">Membrane</location>
        <topology evidence="1">Multi-pass membrane protein</topology>
    </subcellularLocation>
</comment>
<evidence type="ECO:0000256" key="4">
    <source>
        <dbReference type="ARBA" id="ARBA00022989"/>
    </source>
</evidence>
<dbReference type="AlphaFoldDB" id="A0A0K0FIK5"/>
<keyword evidence="7" id="KW-1185">Reference proteome</keyword>
<organism evidence="7 8">
    <name type="scientific">Strongyloides venezuelensis</name>
    <name type="common">Threadworm</name>
    <dbReference type="NCBI Taxonomy" id="75913"/>
    <lineage>
        <taxon>Eukaryota</taxon>
        <taxon>Metazoa</taxon>
        <taxon>Ecdysozoa</taxon>
        <taxon>Nematoda</taxon>
        <taxon>Chromadorea</taxon>
        <taxon>Rhabditida</taxon>
        <taxon>Tylenchina</taxon>
        <taxon>Panagrolaimomorpha</taxon>
        <taxon>Strongyloidoidea</taxon>
        <taxon>Strongyloididae</taxon>
        <taxon>Strongyloides</taxon>
    </lineage>
</organism>
<reference evidence="7" key="1">
    <citation type="submission" date="2014-07" db="EMBL/GenBank/DDBJ databases">
        <authorList>
            <person name="Martin A.A"/>
            <person name="De Silva N."/>
        </authorList>
    </citation>
    <scope>NUCLEOTIDE SEQUENCE</scope>
</reference>
<evidence type="ECO:0000313" key="8">
    <source>
        <dbReference type="WBParaSite" id="SVE_0872500.1"/>
    </source>
</evidence>
<sequence length="261" mass="30678">MNSTIGCEKLPNWFDIFQLTDFFLNSIVSKVDFFTQYVFANVIFIGSLNFTIYRYTALCMPTRFLIMWKNSTIIKMFLFQFLISVIIEIPFIFFNSQYSFMKCNRIYNNYVDTIIAFIVNIKNLIILFVITITSLTLNILMILQLKSKDTQKNNHFELSITIYTIINFVGMLMIFINTVLSILGDVFDHIEVKLFAIRSAPFVFDVATLFYTPIFAFSSNDLRIEISKIMFTFFKRSTSTPVQLFSTRRYSVWRSSKNTQK</sequence>
<evidence type="ECO:0000256" key="2">
    <source>
        <dbReference type="ARBA" id="ARBA00005692"/>
    </source>
</evidence>
<accession>A0A0K0FIK5</accession>
<evidence type="ECO:0000256" key="6">
    <source>
        <dbReference type="RuleBase" id="RU280813"/>
    </source>
</evidence>
<feature type="transmembrane region" description="Helical" evidence="6">
    <location>
        <begin position="160"/>
        <end position="183"/>
    </location>
</feature>
<evidence type="ECO:0000256" key="3">
    <source>
        <dbReference type="ARBA" id="ARBA00022692"/>
    </source>
</evidence>
<dbReference type="Pfam" id="PF02118">
    <property type="entry name" value="Srg"/>
    <property type="match status" value="1"/>
</dbReference>
<dbReference type="GO" id="GO:0007606">
    <property type="term" value="P:sensory perception of chemical stimulus"/>
    <property type="evidence" value="ECO:0007669"/>
    <property type="project" value="UniProtKB-UniRule"/>
</dbReference>
<comment type="similarity">
    <text evidence="2 6">Belongs to the nematode receptor-like protein srg family.</text>
</comment>
<dbReference type="InterPro" id="IPR000609">
    <property type="entry name" value="7TM_GPCR_serpentine_rcpt_Srg"/>
</dbReference>
<feature type="transmembrane region" description="Helical" evidence="6">
    <location>
        <begin position="33"/>
        <end position="52"/>
    </location>
</feature>
<dbReference type="Gene3D" id="1.20.1070.10">
    <property type="entry name" value="Rhodopsin 7-helix transmembrane proteins"/>
    <property type="match status" value="1"/>
</dbReference>
<evidence type="ECO:0000256" key="5">
    <source>
        <dbReference type="ARBA" id="ARBA00023136"/>
    </source>
</evidence>
<keyword evidence="3 6" id="KW-0812">Transmembrane</keyword>
<feature type="transmembrane region" description="Helical" evidence="6">
    <location>
        <begin position="195"/>
        <end position="218"/>
    </location>
</feature>
<keyword evidence="5 6" id="KW-0472">Membrane</keyword>
<dbReference type="GO" id="GO:0016020">
    <property type="term" value="C:membrane"/>
    <property type="evidence" value="ECO:0007669"/>
    <property type="project" value="UniProtKB-SubCell"/>
</dbReference>
<reference evidence="8" key="2">
    <citation type="submission" date="2015-08" db="UniProtKB">
        <authorList>
            <consortium name="WormBaseParasite"/>
        </authorList>
    </citation>
    <scope>IDENTIFICATION</scope>
</reference>
<feature type="transmembrane region" description="Helical" evidence="6">
    <location>
        <begin position="73"/>
        <end position="94"/>
    </location>
</feature>
<protein>
    <recommendedName>
        <fullName evidence="6">Serpentine receptor class gamma</fullName>
    </recommendedName>
</protein>
<keyword evidence="4 6" id="KW-1133">Transmembrane helix</keyword>
<name>A0A0K0FIK5_STRVS</name>
<feature type="transmembrane region" description="Helical" evidence="6">
    <location>
        <begin position="114"/>
        <end position="140"/>
    </location>
</feature>
<evidence type="ECO:0000256" key="1">
    <source>
        <dbReference type="ARBA" id="ARBA00004141"/>
    </source>
</evidence>
<dbReference type="WBParaSite" id="SVE_0872500.1">
    <property type="protein sequence ID" value="SVE_0872500.1"/>
    <property type="gene ID" value="SVE_0872500"/>
</dbReference>
<dbReference type="Proteomes" id="UP000035680">
    <property type="component" value="Unassembled WGS sequence"/>
</dbReference>
<proteinExistence type="inferred from homology"/>
<evidence type="ECO:0000313" key="7">
    <source>
        <dbReference type="Proteomes" id="UP000035680"/>
    </source>
</evidence>